<dbReference type="RefSeq" id="WP_066200755.1">
    <property type="nucleotide sequence ID" value="NZ_CBCSAS010000079.1"/>
</dbReference>
<reference evidence="1 2" key="1">
    <citation type="submission" date="2015-09" db="EMBL/GenBank/DDBJ databases">
        <title>Draft genome sequence of Hydrogenibacillus schlegelii DSM 2000.</title>
        <authorList>
            <person name="Hemp J."/>
        </authorList>
    </citation>
    <scope>NUCLEOTIDE SEQUENCE [LARGE SCALE GENOMIC DNA]</scope>
    <source>
        <strain evidence="1 2">MA 48</strain>
    </source>
</reference>
<protein>
    <submittedName>
        <fullName evidence="1">Uncharacterized protein</fullName>
    </submittedName>
</protein>
<dbReference type="OrthoDB" id="9863564at2"/>
<dbReference type="AlphaFoldDB" id="A0A132NE51"/>
<dbReference type="EMBL" id="JXBB01000016">
    <property type="protein sequence ID" value="OAR04460.1"/>
    <property type="molecule type" value="Genomic_DNA"/>
</dbReference>
<dbReference type="Proteomes" id="UP000243024">
    <property type="component" value="Unassembled WGS sequence"/>
</dbReference>
<evidence type="ECO:0000313" key="1">
    <source>
        <dbReference type="EMBL" id="OAR04460.1"/>
    </source>
</evidence>
<keyword evidence="2" id="KW-1185">Reference proteome</keyword>
<evidence type="ECO:0000313" key="2">
    <source>
        <dbReference type="Proteomes" id="UP000243024"/>
    </source>
</evidence>
<sequence length="153" mass="17132">MFISWTDTERRRIALDVAAGRLSRELATALLNGYLETGSHSWVDSLETGDSAMSRYATVCEILGVPEVYLVRLNKSSLPPETKNLTYGVSFRAPFELTDTAKEHLLQVGKKLKGFTGEWLGQTLYAFPSEEQARSFLREVLHVLSSTVFRKAS</sequence>
<name>A0A132NE51_HYDSH</name>
<comment type="caution">
    <text evidence="1">The sequence shown here is derived from an EMBL/GenBank/DDBJ whole genome shotgun (WGS) entry which is preliminary data.</text>
</comment>
<accession>A0A132NE51</accession>
<proteinExistence type="predicted"/>
<organism evidence="1 2">
    <name type="scientific">Hydrogenibacillus schlegelii</name>
    <name type="common">Bacillus schlegelii</name>
    <dbReference type="NCBI Taxonomy" id="1484"/>
    <lineage>
        <taxon>Bacteria</taxon>
        <taxon>Bacillati</taxon>
        <taxon>Bacillota</taxon>
        <taxon>Bacilli</taxon>
        <taxon>Bacillales</taxon>
        <taxon>Bacillales Family X. Incertae Sedis</taxon>
        <taxon>Hydrogenibacillus</taxon>
    </lineage>
</organism>
<gene>
    <name evidence="1" type="ORF">SA87_02290</name>
</gene>